<sequence>MWVREHRMEGEGGCRSCEGIGSRGQVVRRASERTLETSSMVVRSKVRSVEGASV</sequence>
<dbReference type="Proteomes" id="UP001162483">
    <property type="component" value="Unassembled WGS sequence"/>
</dbReference>
<reference evidence="1" key="1">
    <citation type="submission" date="2023-05" db="EMBL/GenBank/DDBJ databases">
        <authorList>
            <person name="Stuckert A."/>
        </authorList>
    </citation>
    <scope>NUCLEOTIDE SEQUENCE</scope>
</reference>
<organism evidence="1 2">
    <name type="scientific">Staurois parvus</name>
    <dbReference type="NCBI Taxonomy" id="386267"/>
    <lineage>
        <taxon>Eukaryota</taxon>
        <taxon>Metazoa</taxon>
        <taxon>Chordata</taxon>
        <taxon>Craniata</taxon>
        <taxon>Vertebrata</taxon>
        <taxon>Euteleostomi</taxon>
        <taxon>Amphibia</taxon>
        <taxon>Batrachia</taxon>
        <taxon>Anura</taxon>
        <taxon>Neobatrachia</taxon>
        <taxon>Ranoidea</taxon>
        <taxon>Ranidae</taxon>
        <taxon>Staurois</taxon>
    </lineage>
</organism>
<evidence type="ECO:0000313" key="2">
    <source>
        <dbReference type="Proteomes" id="UP001162483"/>
    </source>
</evidence>
<dbReference type="EMBL" id="CATNWA010015679">
    <property type="protein sequence ID" value="CAI9585727.1"/>
    <property type="molecule type" value="Genomic_DNA"/>
</dbReference>
<protein>
    <submittedName>
        <fullName evidence="1">Uncharacterized protein</fullName>
    </submittedName>
</protein>
<keyword evidence="2" id="KW-1185">Reference proteome</keyword>
<proteinExistence type="predicted"/>
<accession>A0ABN9EQF4</accession>
<comment type="caution">
    <text evidence="1">The sequence shown here is derived from an EMBL/GenBank/DDBJ whole genome shotgun (WGS) entry which is preliminary data.</text>
</comment>
<name>A0ABN9EQF4_9NEOB</name>
<evidence type="ECO:0000313" key="1">
    <source>
        <dbReference type="EMBL" id="CAI9585727.1"/>
    </source>
</evidence>
<gene>
    <name evidence="1" type="ORF">SPARVUS_LOCUS10262336</name>
</gene>